<sequence precursor="true">MERQARGTVSGMKIFAAVFLVLLFSVTARAQSILTMNEGYPVCVSESALDRFLTSQERKDDRSMAALLTSEECTISRGGQKAYLEDYTIFTGKVKIRLEGRTVGFWTVNEAIN</sequence>
<evidence type="ECO:0000313" key="1">
    <source>
        <dbReference type="EMBL" id="ABK17941.1"/>
    </source>
</evidence>
<dbReference type="InParanoid" id="A0LKI9"/>
<dbReference type="Proteomes" id="UP000001784">
    <property type="component" value="Chromosome"/>
</dbReference>
<dbReference type="KEGG" id="sfu:Sfum_2259"/>
<evidence type="ECO:0000313" key="2">
    <source>
        <dbReference type="Proteomes" id="UP000001784"/>
    </source>
</evidence>
<dbReference type="AlphaFoldDB" id="A0LKI9"/>
<dbReference type="OrthoDB" id="6174490at2"/>
<dbReference type="RefSeq" id="WP_011699110.1">
    <property type="nucleotide sequence ID" value="NC_008554.1"/>
</dbReference>
<reference evidence="1 2" key="1">
    <citation type="submission" date="2006-10" db="EMBL/GenBank/DDBJ databases">
        <title>Complete sequence of Syntrophobacter fumaroxidans MPOB.</title>
        <authorList>
            <consortium name="US DOE Joint Genome Institute"/>
            <person name="Copeland A."/>
            <person name="Lucas S."/>
            <person name="Lapidus A."/>
            <person name="Barry K."/>
            <person name="Detter J.C."/>
            <person name="Glavina del Rio T."/>
            <person name="Hammon N."/>
            <person name="Israni S."/>
            <person name="Pitluck S."/>
            <person name="Goltsman E.G."/>
            <person name="Martinez M."/>
            <person name="Schmutz J."/>
            <person name="Larimer F."/>
            <person name="Land M."/>
            <person name="Hauser L."/>
            <person name="Kyrpides N."/>
            <person name="Kim E."/>
            <person name="Boone D.R."/>
            <person name="Brockman F."/>
            <person name="Culley D."/>
            <person name="Ferry J."/>
            <person name="Gunsalus R."/>
            <person name="McInerney M.J."/>
            <person name="Morrison M."/>
            <person name="Plugge C."/>
            <person name="Rohlin L."/>
            <person name="Scholten J."/>
            <person name="Sieber J."/>
            <person name="Stams A.J.M."/>
            <person name="Worm P."/>
            <person name="Henstra A.M."/>
            <person name="Richardson P."/>
        </authorList>
    </citation>
    <scope>NUCLEOTIDE SEQUENCE [LARGE SCALE GENOMIC DNA]</scope>
    <source>
        <strain evidence="2">DSM 10017 / MPOB</strain>
    </source>
</reference>
<dbReference type="EMBL" id="CP000478">
    <property type="protein sequence ID" value="ABK17941.1"/>
    <property type="molecule type" value="Genomic_DNA"/>
</dbReference>
<dbReference type="HOGENOM" id="CLU_2132296_0_0_7"/>
<accession>A0LKI9</accession>
<proteinExistence type="predicted"/>
<protein>
    <submittedName>
        <fullName evidence="1">Uncharacterized protein</fullName>
    </submittedName>
</protein>
<organism evidence="1 2">
    <name type="scientific">Syntrophobacter fumaroxidans (strain DSM 10017 / MPOB)</name>
    <dbReference type="NCBI Taxonomy" id="335543"/>
    <lineage>
        <taxon>Bacteria</taxon>
        <taxon>Pseudomonadati</taxon>
        <taxon>Thermodesulfobacteriota</taxon>
        <taxon>Syntrophobacteria</taxon>
        <taxon>Syntrophobacterales</taxon>
        <taxon>Syntrophobacteraceae</taxon>
        <taxon>Syntrophobacter</taxon>
    </lineage>
</organism>
<name>A0LKI9_SYNFM</name>
<keyword evidence="2" id="KW-1185">Reference proteome</keyword>
<gene>
    <name evidence="1" type="ordered locus">Sfum_2259</name>
</gene>